<dbReference type="GO" id="GO:0005524">
    <property type="term" value="F:ATP binding"/>
    <property type="evidence" value="ECO:0007669"/>
    <property type="project" value="UniProtKB-KW"/>
</dbReference>
<feature type="compositionally biased region" description="Low complexity" evidence="3">
    <location>
        <begin position="217"/>
        <end position="236"/>
    </location>
</feature>
<dbReference type="SMART" id="SM00490">
    <property type="entry name" value="HELICc"/>
    <property type="match status" value="1"/>
</dbReference>
<reference evidence="6" key="1">
    <citation type="journal article" date="2021" name="PeerJ">
        <title>Extensive microbial diversity within the chicken gut microbiome revealed by metagenomics and culture.</title>
        <authorList>
            <person name="Gilroy R."/>
            <person name="Ravi A."/>
            <person name="Getino M."/>
            <person name="Pursley I."/>
            <person name="Horton D.L."/>
            <person name="Alikhan N.F."/>
            <person name="Baker D."/>
            <person name="Gharbi K."/>
            <person name="Hall N."/>
            <person name="Watson M."/>
            <person name="Adriaenssens E.M."/>
            <person name="Foster-Nyarko E."/>
            <person name="Jarju S."/>
            <person name="Secka A."/>
            <person name="Antonio M."/>
            <person name="Oren A."/>
            <person name="Chaudhuri R.R."/>
            <person name="La Ragione R."/>
            <person name="Hildebrand F."/>
            <person name="Pallen M.J."/>
        </authorList>
    </citation>
    <scope>NUCLEOTIDE SEQUENCE</scope>
    <source>
        <strain evidence="6">378</strain>
    </source>
</reference>
<dbReference type="PANTHER" id="PTHR47962">
    <property type="entry name" value="ATP-DEPENDENT HELICASE LHR-RELATED-RELATED"/>
    <property type="match status" value="1"/>
</dbReference>
<gene>
    <name evidence="6" type="ORF">H9847_08985</name>
</gene>
<dbReference type="InterPro" id="IPR001650">
    <property type="entry name" value="Helicase_C-like"/>
</dbReference>
<feature type="region of interest" description="Disordered" evidence="3">
    <location>
        <begin position="133"/>
        <end position="174"/>
    </location>
</feature>
<evidence type="ECO:0000313" key="6">
    <source>
        <dbReference type="EMBL" id="MBU3844976.1"/>
    </source>
</evidence>
<reference evidence="6" key="2">
    <citation type="submission" date="2021-04" db="EMBL/GenBank/DDBJ databases">
        <authorList>
            <person name="Gilroy R."/>
        </authorList>
    </citation>
    <scope>NUCLEOTIDE SEQUENCE</scope>
    <source>
        <strain evidence="6">378</strain>
    </source>
</reference>
<comment type="caution">
    <text evidence="6">The sequence shown here is derived from an EMBL/GenBank/DDBJ whole genome shotgun (WGS) entry which is preliminary data.</text>
</comment>
<dbReference type="Proteomes" id="UP000733611">
    <property type="component" value="Unassembled WGS sequence"/>
</dbReference>
<dbReference type="GO" id="GO:0004386">
    <property type="term" value="F:helicase activity"/>
    <property type="evidence" value="ECO:0007669"/>
    <property type="project" value="UniProtKB-KW"/>
</dbReference>
<evidence type="ECO:0000256" key="2">
    <source>
        <dbReference type="ARBA" id="ARBA00022840"/>
    </source>
</evidence>
<feature type="compositionally biased region" description="Low complexity" evidence="3">
    <location>
        <begin position="9"/>
        <end position="26"/>
    </location>
</feature>
<dbReference type="InterPro" id="IPR014001">
    <property type="entry name" value="Helicase_ATP-bd"/>
</dbReference>
<keyword evidence="6" id="KW-0347">Helicase</keyword>
<dbReference type="Pfam" id="PF00271">
    <property type="entry name" value="Helicase_C"/>
    <property type="match status" value="1"/>
</dbReference>
<organism evidence="6 7">
    <name type="scientific">Candidatus Anaerobiospirillum pullicola</name>
    <dbReference type="NCBI Taxonomy" id="2838451"/>
    <lineage>
        <taxon>Bacteria</taxon>
        <taxon>Pseudomonadati</taxon>
        <taxon>Pseudomonadota</taxon>
        <taxon>Gammaproteobacteria</taxon>
        <taxon>Aeromonadales</taxon>
        <taxon>Succinivibrionaceae</taxon>
        <taxon>Anaerobiospirillum</taxon>
    </lineage>
</organism>
<evidence type="ECO:0000256" key="3">
    <source>
        <dbReference type="SAM" id="MobiDB-lite"/>
    </source>
</evidence>
<evidence type="ECO:0000259" key="5">
    <source>
        <dbReference type="PROSITE" id="PS51194"/>
    </source>
</evidence>
<proteinExistence type="predicted"/>
<dbReference type="InterPro" id="IPR011545">
    <property type="entry name" value="DEAD/DEAH_box_helicase_dom"/>
</dbReference>
<feature type="domain" description="Helicase C-terminal" evidence="5">
    <location>
        <begin position="526"/>
        <end position="677"/>
    </location>
</feature>
<dbReference type="EMBL" id="JAHLFE010000186">
    <property type="protein sequence ID" value="MBU3844976.1"/>
    <property type="molecule type" value="Genomic_DNA"/>
</dbReference>
<evidence type="ECO:0000256" key="1">
    <source>
        <dbReference type="ARBA" id="ARBA00022741"/>
    </source>
</evidence>
<accession>A0A948X208</accession>
<evidence type="ECO:0000313" key="7">
    <source>
        <dbReference type="Proteomes" id="UP000733611"/>
    </source>
</evidence>
<sequence>MSAADSEQPLKQPAKQAQPLPADAPATSQSQATEQASCGALDLLRAFEQQKKAALADTADPPAAASASAYADAADADSDDGKLRENSSFSALLKAARASGQREDDDAAASVDPDAEAQGTSSFLALLHVATGGSTTTKNTEADPAAPTQSEGSGKGKAPLAGPQLKDGAAPSAKSDAYEVAGFASRLGVAQSEQQEAIARFKKLWPDQEQITSSVPATTAKSKTSSATTSAASTKSDNQAVSPGDSGSQVVAAAVSEDNLQDSQYYLQQLDPLVCRWIGRQGWHDLHPIQKLAIGPILEHKDDVIISASTAAGKTEAAFLPVLTYIRRNQEHLSGVQVLYISPLKALINDQARRLADMAESLGIKITPWHGDVAVNKKANLLKNPAGIVLITPESLESLLINQSTIFKKAFKDLSYIVIDEFHALMGAERGYQLQSQLHRIENLIQKVPVRIAISATFSNDIGSVASYLRANNSTINCQLVTSNQHTTAALAVKILGYQIAKLEVAEPRLLLPMMHDVAIEAVAHDIYRLLRGKNNLVFTNSRADTEKLANSLSKLCHKGRVPNEFFPHHGSLSKELRETLEHRLQDGRLPTTAICTSTLELGIDISDVQSIAQFAPPSSVASLRQRLGRSGRRDGCAVLRLFIPEYDAAIHRLATMLCEDTVISAASINLLLQRWYEPPLQQEYAFSTLIQQTLSVIASYGSVSAANLYELLCKTGPFALTTPQMYAQLLRSLGSFDLIVQLQDGTLTLGVEGEHLVSNYEFFAAFNNNRDYRIDHDGRTIGRIPLLVALKEDDTFLFAGKAWRVTYFNEQKRVIGVKPSQSKATGLPLSGMGGLVHDAIREEMLRIYLTGEVPPCLDQKALRNFEEGRECFFNLGLERKVLVEGPMGIALFPWKGDRILDTVVLMLNKASIAANRTNSHIELEYASMANLKSAVTSILFKGEVEPTELLTKVKNLDWEKFNCYLPQELKYITYAHTHLNIPGALEFFQRLMREL</sequence>
<name>A0A948X208_9GAMM</name>
<dbReference type="InterPro" id="IPR027417">
    <property type="entry name" value="P-loop_NTPase"/>
</dbReference>
<dbReference type="Pfam" id="PF00270">
    <property type="entry name" value="DEAD"/>
    <property type="match status" value="1"/>
</dbReference>
<dbReference type="PANTHER" id="PTHR47962:SF5">
    <property type="entry name" value="ATP-DEPENDENT HELICASE LHR-RELATED"/>
    <property type="match status" value="1"/>
</dbReference>
<protein>
    <submittedName>
        <fullName evidence="6">DEAD/DEAH box helicase</fullName>
    </submittedName>
</protein>
<keyword evidence="6" id="KW-0378">Hydrolase</keyword>
<feature type="region of interest" description="Disordered" evidence="3">
    <location>
        <begin position="209"/>
        <end position="246"/>
    </location>
</feature>
<dbReference type="PROSITE" id="PS51192">
    <property type="entry name" value="HELICASE_ATP_BIND_1"/>
    <property type="match status" value="1"/>
</dbReference>
<dbReference type="GO" id="GO:0003677">
    <property type="term" value="F:DNA binding"/>
    <property type="evidence" value="ECO:0007669"/>
    <property type="project" value="TreeGrafter"/>
</dbReference>
<feature type="domain" description="Helicase ATP-binding" evidence="4">
    <location>
        <begin position="295"/>
        <end position="476"/>
    </location>
</feature>
<dbReference type="PROSITE" id="PS51194">
    <property type="entry name" value="HELICASE_CTER"/>
    <property type="match status" value="1"/>
</dbReference>
<dbReference type="Gene3D" id="3.40.50.300">
    <property type="entry name" value="P-loop containing nucleotide triphosphate hydrolases"/>
    <property type="match status" value="2"/>
</dbReference>
<feature type="region of interest" description="Disordered" evidence="3">
    <location>
        <begin position="51"/>
        <end position="117"/>
    </location>
</feature>
<feature type="region of interest" description="Disordered" evidence="3">
    <location>
        <begin position="1"/>
        <end position="35"/>
    </location>
</feature>
<dbReference type="InterPro" id="IPR052511">
    <property type="entry name" value="ATP-dep_Helicase"/>
</dbReference>
<dbReference type="SMART" id="SM00487">
    <property type="entry name" value="DEXDc"/>
    <property type="match status" value="1"/>
</dbReference>
<keyword evidence="2" id="KW-0067">ATP-binding</keyword>
<keyword evidence="1" id="KW-0547">Nucleotide-binding</keyword>
<dbReference type="AlphaFoldDB" id="A0A948X208"/>
<dbReference type="CDD" id="cd18796">
    <property type="entry name" value="SF2_C_LHR"/>
    <property type="match status" value="1"/>
</dbReference>
<dbReference type="GO" id="GO:0016887">
    <property type="term" value="F:ATP hydrolysis activity"/>
    <property type="evidence" value="ECO:0007669"/>
    <property type="project" value="TreeGrafter"/>
</dbReference>
<evidence type="ECO:0000259" key="4">
    <source>
        <dbReference type="PROSITE" id="PS51192"/>
    </source>
</evidence>
<feature type="compositionally biased region" description="Polar residues" evidence="3">
    <location>
        <begin position="237"/>
        <end position="246"/>
    </location>
</feature>
<feature type="compositionally biased region" description="Low complexity" evidence="3">
    <location>
        <begin position="53"/>
        <end position="73"/>
    </location>
</feature>
<dbReference type="SUPFAM" id="SSF52540">
    <property type="entry name" value="P-loop containing nucleoside triphosphate hydrolases"/>
    <property type="match status" value="1"/>
</dbReference>